<evidence type="ECO:0000313" key="5">
    <source>
        <dbReference type="EMBL" id="MFG6464602.1"/>
    </source>
</evidence>
<evidence type="ECO:0000259" key="4">
    <source>
        <dbReference type="PROSITE" id="PS50987"/>
    </source>
</evidence>
<dbReference type="SUPFAM" id="SSF46785">
    <property type="entry name" value="Winged helix' DNA-binding domain"/>
    <property type="match status" value="1"/>
</dbReference>
<keyword evidence="3" id="KW-0804">Transcription</keyword>
<evidence type="ECO:0000256" key="1">
    <source>
        <dbReference type="ARBA" id="ARBA00023015"/>
    </source>
</evidence>
<dbReference type="EMBL" id="JBIGHX010000010">
    <property type="protein sequence ID" value="MFG6464602.1"/>
    <property type="molecule type" value="Genomic_DNA"/>
</dbReference>
<dbReference type="PANTHER" id="PTHR33154">
    <property type="entry name" value="TRANSCRIPTIONAL REGULATOR, ARSR FAMILY"/>
    <property type="match status" value="1"/>
</dbReference>
<dbReference type="SMART" id="SM00418">
    <property type="entry name" value="HTH_ARSR"/>
    <property type="match status" value="1"/>
</dbReference>
<dbReference type="InterPro" id="IPR036388">
    <property type="entry name" value="WH-like_DNA-bd_sf"/>
</dbReference>
<evidence type="ECO:0000313" key="6">
    <source>
        <dbReference type="Proteomes" id="UP001606302"/>
    </source>
</evidence>
<keyword evidence="6" id="KW-1185">Reference proteome</keyword>
<dbReference type="Pfam" id="PF01022">
    <property type="entry name" value="HTH_5"/>
    <property type="match status" value="1"/>
</dbReference>
<organism evidence="5 6">
    <name type="scientific">Pelomonas lactea</name>
    <dbReference type="NCBI Taxonomy" id="3299030"/>
    <lineage>
        <taxon>Bacteria</taxon>
        <taxon>Pseudomonadati</taxon>
        <taxon>Pseudomonadota</taxon>
        <taxon>Betaproteobacteria</taxon>
        <taxon>Burkholderiales</taxon>
        <taxon>Sphaerotilaceae</taxon>
        <taxon>Roseateles</taxon>
    </lineage>
</organism>
<evidence type="ECO:0000256" key="3">
    <source>
        <dbReference type="ARBA" id="ARBA00023163"/>
    </source>
</evidence>
<dbReference type="InterPro" id="IPR051081">
    <property type="entry name" value="HTH_MetalResp_TranReg"/>
</dbReference>
<dbReference type="RefSeq" id="WP_394514039.1">
    <property type="nucleotide sequence ID" value="NZ_JBIGHX010000010.1"/>
</dbReference>
<dbReference type="PROSITE" id="PS50987">
    <property type="entry name" value="HTH_ARSR_2"/>
    <property type="match status" value="1"/>
</dbReference>
<dbReference type="InterPro" id="IPR001845">
    <property type="entry name" value="HTH_ArsR_DNA-bd_dom"/>
</dbReference>
<dbReference type="InterPro" id="IPR011991">
    <property type="entry name" value="ArsR-like_HTH"/>
</dbReference>
<keyword evidence="2" id="KW-0238">DNA-binding</keyword>
<reference evidence="5 6" key="1">
    <citation type="submission" date="2024-08" db="EMBL/GenBank/DDBJ databases">
        <authorList>
            <person name="Lu H."/>
        </authorList>
    </citation>
    <scope>NUCLEOTIDE SEQUENCE [LARGE SCALE GENOMIC DNA]</scope>
    <source>
        <strain evidence="5 6">DXS20W</strain>
    </source>
</reference>
<dbReference type="CDD" id="cd00090">
    <property type="entry name" value="HTH_ARSR"/>
    <property type="match status" value="1"/>
</dbReference>
<sequence>MTDAELDEALRALAHVERRLFLRECLDRECAAGELADISSLALASVSEHLKVLRKTGLLTLEVRGRFWMYRTDAARLQLVLAALHGSFELEK</sequence>
<name>A0ABW7GRI7_9BURK</name>
<evidence type="ECO:0000256" key="2">
    <source>
        <dbReference type="ARBA" id="ARBA00023125"/>
    </source>
</evidence>
<dbReference type="InterPro" id="IPR036390">
    <property type="entry name" value="WH_DNA-bd_sf"/>
</dbReference>
<dbReference type="PANTHER" id="PTHR33154:SF33">
    <property type="entry name" value="TRANSCRIPTIONAL REPRESSOR SDPR"/>
    <property type="match status" value="1"/>
</dbReference>
<proteinExistence type="predicted"/>
<dbReference type="Gene3D" id="1.10.10.10">
    <property type="entry name" value="Winged helix-like DNA-binding domain superfamily/Winged helix DNA-binding domain"/>
    <property type="match status" value="1"/>
</dbReference>
<comment type="caution">
    <text evidence="5">The sequence shown here is derived from an EMBL/GenBank/DDBJ whole genome shotgun (WGS) entry which is preliminary data.</text>
</comment>
<gene>
    <name evidence="5" type="ORF">ACG04Q_23725</name>
</gene>
<accession>A0ABW7GRI7</accession>
<feature type="domain" description="HTH arsR-type" evidence="4">
    <location>
        <begin position="1"/>
        <end position="92"/>
    </location>
</feature>
<keyword evidence="1" id="KW-0805">Transcription regulation</keyword>
<dbReference type="Proteomes" id="UP001606302">
    <property type="component" value="Unassembled WGS sequence"/>
</dbReference>
<protein>
    <submittedName>
        <fullName evidence="5">ArsR/SmtB family transcription factor</fullName>
    </submittedName>
</protein>